<feature type="signal peptide" evidence="3">
    <location>
        <begin position="1"/>
        <end position="21"/>
    </location>
</feature>
<keyword evidence="3" id="KW-0732">Signal</keyword>
<sequence>MMAFHWWSLWPLLFVLNYSLCQRIEWDAGNFPNPTTGDFKRCNMKTTASICDPDAVLNEQQRYRLNHELHQLESRTRQDRAPDFCQKKGITAAMAIAKHVRGGSEQAVRDMANEMLRKWSLDDQCQKSVVIVVATEDKRFWVARSPRVPVYAAEFNQIFADQRPVFERGDYAQALGNILQQTWEKALSKQGPRGSGSGGSGGRGGYDGGAGGHGGKSGGTGSSGVDQPGFKMPSVPRIPIWAWLAIICIIIPLLCCCCLCYCCFCRKSGASPSARRQTPSDIEGGGGMGDGSGVGQRGRGGGLNSFLGGLGGAGIGSLAGRLLSGGGGGRRGMRAGEGGPGYQGGGTYPAGPYHPPAKDENPGGLYPNVPVADEGGGGSWGGK</sequence>
<evidence type="ECO:0000256" key="2">
    <source>
        <dbReference type="SAM" id="Phobius"/>
    </source>
</evidence>
<name>A0A0M3I151_ASCLU</name>
<dbReference type="PANTHER" id="PTHR33748">
    <property type="entry name" value="PROTEIN CBG04600"/>
    <property type="match status" value="1"/>
</dbReference>
<feature type="compositionally biased region" description="Gly residues" evidence="1">
    <location>
        <begin position="283"/>
        <end position="298"/>
    </location>
</feature>
<dbReference type="AlphaFoldDB" id="A0A0M3I151"/>
<dbReference type="PANTHER" id="PTHR33748:SF6">
    <property type="entry name" value="TPM_PHOSPHATASE DOMAIN-CONTAINING PROTEIN"/>
    <property type="match status" value="1"/>
</dbReference>
<protein>
    <submittedName>
        <fullName evidence="5">TPM_phosphatase domain-containing protein</fullName>
    </submittedName>
</protein>
<feature type="compositionally biased region" description="Gly residues" evidence="1">
    <location>
        <begin position="374"/>
        <end position="383"/>
    </location>
</feature>
<keyword evidence="4" id="KW-1185">Reference proteome</keyword>
<dbReference type="Gene3D" id="3.10.310.50">
    <property type="match status" value="1"/>
</dbReference>
<evidence type="ECO:0000256" key="3">
    <source>
        <dbReference type="SAM" id="SignalP"/>
    </source>
</evidence>
<keyword evidence="2" id="KW-0812">Transmembrane</keyword>
<accession>A0A0M3I151</accession>
<dbReference type="Pfam" id="PF17175">
    <property type="entry name" value="MOLO1"/>
    <property type="match status" value="1"/>
</dbReference>
<feature type="compositionally biased region" description="Gly residues" evidence="1">
    <location>
        <begin position="193"/>
        <end position="222"/>
    </location>
</feature>
<feature type="region of interest" description="Disordered" evidence="1">
    <location>
        <begin position="188"/>
        <end position="228"/>
    </location>
</feature>
<dbReference type="InterPro" id="IPR033438">
    <property type="entry name" value="MOLO1"/>
</dbReference>
<proteinExistence type="predicted"/>
<evidence type="ECO:0000256" key="1">
    <source>
        <dbReference type="SAM" id="MobiDB-lite"/>
    </source>
</evidence>
<feature type="compositionally biased region" description="Gly residues" evidence="1">
    <location>
        <begin position="329"/>
        <end position="348"/>
    </location>
</feature>
<organism evidence="4 5">
    <name type="scientific">Ascaris lumbricoides</name>
    <name type="common">Giant roundworm</name>
    <dbReference type="NCBI Taxonomy" id="6252"/>
    <lineage>
        <taxon>Eukaryota</taxon>
        <taxon>Metazoa</taxon>
        <taxon>Ecdysozoa</taxon>
        <taxon>Nematoda</taxon>
        <taxon>Chromadorea</taxon>
        <taxon>Rhabditida</taxon>
        <taxon>Spirurina</taxon>
        <taxon>Ascaridomorpha</taxon>
        <taxon>Ascaridoidea</taxon>
        <taxon>Ascarididae</taxon>
        <taxon>Ascaris</taxon>
    </lineage>
</organism>
<dbReference type="GO" id="GO:0005892">
    <property type="term" value="C:acetylcholine-gated channel complex"/>
    <property type="evidence" value="ECO:0007669"/>
    <property type="project" value="InterPro"/>
</dbReference>
<dbReference type="Proteomes" id="UP000036681">
    <property type="component" value="Unplaced"/>
</dbReference>
<keyword evidence="2" id="KW-0472">Membrane</keyword>
<feature type="compositionally biased region" description="Polar residues" evidence="1">
    <location>
        <begin position="270"/>
        <end position="280"/>
    </location>
</feature>
<evidence type="ECO:0000313" key="5">
    <source>
        <dbReference type="WBParaSite" id="ALUE_0000995401-mRNA-1"/>
    </source>
</evidence>
<feature type="region of interest" description="Disordered" evidence="1">
    <location>
        <begin position="329"/>
        <end position="383"/>
    </location>
</feature>
<feature type="region of interest" description="Disordered" evidence="1">
    <location>
        <begin position="269"/>
        <end position="298"/>
    </location>
</feature>
<keyword evidence="2" id="KW-1133">Transmembrane helix</keyword>
<feature type="chain" id="PRO_5005656522" evidence="3">
    <location>
        <begin position="22"/>
        <end position="383"/>
    </location>
</feature>
<reference evidence="5" key="1">
    <citation type="submission" date="2017-02" db="UniProtKB">
        <authorList>
            <consortium name="WormBaseParasite"/>
        </authorList>
    </citation>
    <scope>IDENTIFICATION</scope>
</reference>
<dbReference type="WBParaSite" id="ALUE_0000995401-mRNA-1">
    <property type="protein sequence ID" value="ALUE_0000995401-mRNA-1"/>
    <property type="gene ID" value="ALUE_0000995401"/>
</dbReference>
<evidence type="ECO:0000313" key="4">
    <source>
        <dbReference type="Proteomes" id="UP000036681"/>
    </source>
</evidence>
<feature type="transmembrane region" description="Helical" evidence="2">
    <location>
        <begin position="240"/>
        <end position="264"/>
    </location>
</feature>